<dbReference type="EMBL" id="JACSQP010000001">
    <property type="protein sequence ID" value="MBD7956280.1"/>
    <property type="molecule type" value="Genomic_DNA"/>
</dbReference>
<evidence type="ECO:0000313" key="5">
    <source>
        <dbReference type="Proteomes" id="UP000648352"/>
    </source>
</evidence>
<organism evidence="4 5">
    <name type="scientific">Microbacterium pullorum</name>
    <dbReference type="NCBI Taxonomy" id="2762236"/>
    <lineage>
        <taxon>Bacteria</taxon>
        <taxon>Bacillati</taxon>
        <taxon>Actinomycetota</taxon>
        <taxon>Actinomycetes</taxon>
        <taxon>Micrococcales</taxon>
        <taxon>Microbacteriaceae</taxon>
        <taxon>Microbacterium</taxon>
    </lineage>
</organism>
<keyword evidence="5" id="KW-1185">Reference proteome</keyword>
<keyword evidence="2" id="KW-1133">Transmembrane helix</keyword>
<proteinExistence type="predicted"/>
<gene>
    <name evidence="4" type="ORF">H9651_01340</name>
</gene>
<dbReference type="PANTHER" id="PTHR34351">
    <property type="entry name" value="SLR1927 PROTEIN-RELATED"/>
    <property type="match status" value="1"/>
</dbReference>
<keyword evidence="2" id="KW-0812">Transmembrane</keyword>
<feature type="domain" description="DUF58" evidence="3">
    <location>
        <begin position="236"/>
        <end position="281"/>
    </location>
</feature>
<evidence type="ECO:0000256" key="2">
    <source>
        <dbReference type="SAM" id="Phobius"/>
    </source>
</evidence>
<keyword evidence="2" id="KW-0472">Membrane</keyword>
<feature type="compositionally biased region" description="Polar residues" evidence="1">
    <location>
        <begin position="219"/>
        <end position="231"/>
    </location>
</feature>
<dbReference type="PROSITE" id="PS51257">
    <property type="entry name" value="PROKAR_LIPOPROTEIN"/>
    <property type="match status" value="1"/>
</dbReference>
<feature type="transmembrane region" description="Helical" evidence="2">
    <location>
        <begin position="32"/>
        <end position="54"/>
    </location>
</feature>
<reference evidence="4 5" key="1">
    <citation type="submission" date="2020-08" db="EMBL/GenBank/DDBJ databases">
        <title>A Genomic Blueprint of the Chicken Gut Microbiome.</title>
        <authorList>
            <person name="Gilroy R."/>
            <person name="Ravi A."/>
            <person name="Getino M."/>
            <person name="Pursley I."/>
            <person name="Horton D.L."/>
            <person name="Alikhan N.-F."/>
            <person name="Baker D."/>
            <person name="Gharbi K."/>
            <person name="Hall N."/>
            <person name="Watson M."/>
            <person name="Adriaenssens E.M."/>
            <person name="Foster-Nyarko E."/>
            <person name="Jarju S."/>
            <person name="Secka A."/>
            <person name="Antonio M."/>
            <person name="Oren A."/>
            <person name="Chaudhuri R."/>
            <person name="La Ragione R.M."/>
            <person name="Hildebrand F."/>
            <person name="Pallen M.J."/>
        </authorList>
    </citation>
    <scope>NUCLEOTIDE SEQUENCE [LARGE SCALE GENOMIC DNA]</scope>
    <source>
        <strain evidence="4 5">Sa4CUA7</strain>
    </source>
</reference>
<feature type="region of interest" description="Disordered" evidence="1">
    <location>
        <begin position="209"/>
        <end position="232"/>
    </location>
</feature>
<dbReference type="PANTHER" id="PTHR34351:SF1">
    <property type="entry name" value="SLR1927 PROTEIN"/>
    <property type="match status" value="1"/>
</dbReference>
<accession>A0ABR8RYG2</accession>
<comment type="caution">
    <text evidence="4">The sequence shown here is derived from an EMBL/GenBank/DDBJ whole genome shotgun (WGS) entry which is preliminary data.</text>
</comment>
<evidence type="ECO:0000313" key="4">
    <source>
        <dbReference type="EMBL" id="MBD7956280.1"/>
    </source>
</evidence>
<dbReference type="InterPro" id="IPR002881">
    <property type="entry name" value="DUF58"/>
</dbReference>
<dbReference type="Pfam" id="PF01882">
    <property type="entry name" value="DUF58"/>
    <property type="match status" value="1"/>
</dbReference>
<dbReference type="Proteomes" id="UP000648352">
    <property type="component" value="Unassembled WGS sequence"/>
</dbReference>
<evidence type="ECO:0000256" key="1">
    <source>
        <dbReference type="SAM" id="MobiDB-lite"/>
    </source>
</evidence>
<name>A0ABR8RYG2_9MICO</name>
<feature type="transmembrane region" description="Helical" evidence="2">
    <location>
        <begin position="7"/>
        <end position="26"/>
    </location>
</feature>
<sequence length="445" mass="46628">MGRLWPLTIRGTGAVLLGLGCLFVAADRGVVQLLYVAMLLFAVVGAALFALYAVRRAEGITRTVAPDVLTVGREGRVTVRVSLRAALASGSGTWRDALAPGLAWIDPAREGAADADTPPPPAITAGSRRTAATGAARGVFPALESGLRGEAHTVDIDYRVRGVRRGMPAIGPFSVSSTDPFGLVRRTHLMSERTTVVVAPEIVDLPTLSDLPGEAGGTRHSTTNELGQGTDNLIPRAYVPGDSMRRIHWRASAHRDELMVRQEEQESTPSATVVLDLSTRRYTMDAMRGPGLDPGFESAVSACISAVARFVREGYTVAVIDSDGHALGDTLEGGDVAAVEVLAGDFATLLTRRDDHLAQLVPLFAGATSGPLVVIVGQFDAADAALLAPVAHHTSLPLLFAVAPVADALSRAAESGWRVGAIPPDVDLVLAWQSAVERGVGRVVA</sequence>
<evidence type="ECO:0000259" key="3">
    <source>
        <dbReference type="Pfam" id="PF01882"/>
    </source>
</evidence>
<protein>
    <submittedName>
        <fullName evidence="4">DUF58 domain-containing protein</fullName>
    </submittedName>
</protein>